<organism evidence="9 10">
    <name type="scientific">Brumimicrobium oceani</name>
    <dbReference type="NCBI Taxonomy" id="2100725"/>
    <lineage>
        <taxon>Bacteria</taxon>
        <taxon>Pseudomonadati</taxon>
        <taxon>Bacteroidota</taxon>
        <taxon>Flavobacteriia</taxon>
        <taxon>Flavobacteriales</taxon>
        <taxon>Crocinitomicaceae</taxon>
        <taxon>Brumimicrobium</taxon>
    </lineage>
</organism>
<sequence length="707" mass="81412">MNYPIIKPLLSAAALFFSVFVYSQENTFSNFKTTQSAGGAPSIFTTTFEDKVAEKVKTTTNISDKDKKQYANYTNYALNSLLQSGLVLYGDPMTIFVDKIASNLLKNDEKLANELQFYVIKSNITNALCTDPGVIFITTGLLSQIENEAQLAYVIAHEIVHYQEKHLEESFNKSKESELEFSTSYEDLVLLSKDHEFEADAKALKLYHAAGYSEKEINTVFDVLMYSYLTFDEVPIDSSFFGNPDIYIPQSYFPEKANPILASEDYDDSKSTHPNIRKRRDAIEKEIRKYDNWKSNSQFFGTEEFSKIQNIARFESVRGSLLRSDYVKALYEIYILEKAFPNNQFLESNKALAWLLMSQTTISGKKRSFINKVDEKEGAISVLYGFISKLSKEEIALLAVRQIQDIHKKNPSSTRIKEFRNEAISTLAHLRRFEINELEKISYFDAVQLREEYLLDTAKTENNDLTEESKYDKIKRIRAEQSSTESTQELVDENFSSFLLYDLVAEREFNEIFEKEVEKIKNDKIHPILSRKERRQQRKAKHQKLDGDVILVAPQLIAEVKGEFSLKNTMLFYELMSDELTKYSPTNRTHNKNIAFTKDFTTQKYNDACLFTSYLIQKLNLNNGDFKDQFIDHEETQELLSEFNNPYLVIISGEANKSSIFRSNLSGKALYINISTGEVLRSDYYSVALKVRRASVGGLAFEIFSKF</sequence>
<dbReference type="GO" id="GO:0016020">
    <property type="term" value="C:membrane"/>
    <property type="evidence" value="ECO:0007669"/>
    <property type="project" value="TreeGrafter"/>
</dbReference>
<evidence type="ECO:0000256" key="2">
    <source>
        <dbReference type="ARBA" id="ARBA00022670"/>
    </source>
</evidence>
<dbReference type="Pfam" id="PF01435">
    <property type="entry name" value="Peptidase_M48"/>
    <property type="match status" value="1"/>
</dbReference>
<dbReference type="OrthoDB" id="910748at2"/>
<dbReference type="CDD" id="cd07324">
    <property type="entry name" value="M48C_Oma1-like"/>
    <property type="match status" value="1"/>
</dbReference>
<evidence type="ECO:0000256" key="3">
    <source>
        <dbReference type="ARBA" id="ARBA00022723"/>
    </source>
</evidence>
<accession>A0A2U2XBK4</accession>
<dbReference type="RefSeq" id="WP_109359845.1">
    <property type="nucleotide sequence ID" value="NZ_QFRJ01000008.1"/>
</dbReference>
<reference evidence="9 10" key="2">
    <citation type="submission" date="2018-05" db="EMBL/GenBank/DDBJ databases">
        <authorList>
            <person name="Lanie J.A."/>
            <person name="Ng W.-L."/>
            <person name="Kazmierczak K.M."/>
            <person name="Andrzejewski T.M."/>
            <person name="Davidsen T.M."/>
            <person name="Wayne K.J."/>
            <person name="Tettelin H."/>
            <person name="Glass J.I."/>
            <person name="Rusch D."/>
            <person name="Podicherti R."/>
            <person name="Tsui H.-C.T."/>
            <person name="Winkler M.E."/>
        </authorList>
    </citation>
    <scope>NUCLEOTIDE SEQUENCE [LARGE SCALE GENOMIC DNA]</scope>
    <source>
        <strain evidence="9 10">C305</strain>
    </source>
</reference>
<keyword evidence="2" id="KW-0645">Protease</keyword>
<reference evidence="9 10" key="1">
    <citation type="submission" date="2018-05" db="EMBL/GenBank/DDBJ databases">
        <title>Brumimicrobium oceani sp. nov., isolated from coastal sediment.</title>
        <authorList>
            <person name="Kou Y."/>
        </authorList>
    </citation>
    <scope>NUCLEOTIDE SEQUENCE [LARGE SCALE GENOMIC DNA]</scope>
    <source>
        <strain evidence="9 10">C305</strain>
    </source>
</reference>
<dbReference type="Proteomes" id="UP000245370">
    <property type="component" value="Unassembled WGS sequence"/>
</dbReference>
<evidence type="ECO:0000256" key="6">
    <source>
        <dbReference type="ARBA" id="ARBA00023049"/>
    </source>
</evidence>
<gene>
    <name evidence="9" type="ORF">DIT68_10935</name>
</gene>
<name>A0A2U2XBK4_9FLAO</name>
<evidence type="ECO:0000256" key="4">
    <source>
        <dbReference type="ARBA" id="ARBA00022801"/>
    </source>
</evidence>
<dbReference type="AlphaFoldDB" id="A0A2U2XBK4"/>
<dbReference type="EMBL" id="QFRJ01000008">
    <property type="protein sequence ID" value="PWH85143.1"/>
    <property type="molecule type" value="Genomic_DNA"/>
</dbReference>
<dbReference type="GO" id="GO:0051603">
    <property type="term" value="P:proteolysis involved in protein catabolic process"/>
    <property type="evidence" value="ECO:0007669"/>
    <property type="project" value="TreeGrafter"/>
</dbReference>
<evidence type="ECO:0000256" key="7">
    <source>
        <dbReference type="SAM" id="SignalP"/>
    </source>
</evidence>
<dbReference type="PANTHER" id="PTHR22726:SF1">
    <property type="entry name" value="METALLOENDOPEPTIDASE OMA1, MITOCHONDRIAL"/>
    <property type="match status" value="1"/>
</dbReference>
<feature type="signal peptide" evidence="7">
    <location>
        <begin position="1"/>
        <end position="23"/>
    </location>
</feature>
<keyword evidence="3" id="KW-0479">Metal-binding</keyword>
<dbReference type="GO" id="GO:0046872">
    <property type="term" value="F:metal ion binding"/>
    <property type="evidence" value="ECO:0007669"/>
    <property type="project" value="UniProtKB-KW"/>
</dbReference>
<evidence type="ECO:0000259" key="8">
    <source>
        <dbReference type="Pfam" id="PF01435"/>
    </source>
</evidence>
<comment type="caution">
    <text evidence="9">The sequence shown here is derived from an EMBL/GenBank/DDBJ whole genome shotgun (WGS) entry which is preliminary data.</text>
</comment>
<dbReference type="InterPro" id="IPR051156">
    <property type="entry name" value="Mito/Outer_Membr_Metalloprot"/>
</dbReference>
<dbReference type="Gene3D" id="3.30.2010.10">
    <property type="entry name" value="Metalloproteases ('zincins'), catalytic domain"/>
    <property type="match status" value="1"/>
</dbReference>
<keyword evidence="10" id="KW-1185">Reference proteome</keyword>
<evidence type="ECO:0000313" key="9">
    <source>
        <dbReference type="EMBL" id="PWH85143.1"/>
    </source>
</evidence>
<evidence type="ECO:0000256" key="1">
    <source>
        <dbReference type="ARBA" id="ARBA00001947"/>
    </source>
</evidence>
<comment type="cofactor">
    <cofactor evidence="1">
        <name>Zn(2+)</name>
        <dbReference type="ChEBI" id="CHEBI:29105"/>
    </cofactor>
</comment>
<evidence type="ECO:0000256" key="5">
    <source>
        <dbReference type="ARBA" id="ARBA00022833"/>
    </source>
</evidence>
<dbReference type="InterPro" id="IPR001915">
    <property type="entry name" value="Peptidase_M48"/>
</dbReference>
<keyword evidence="4" id="KW-0378">Hydrolase</keyword>
<feature type="chain" id="PRO_5015470378" description="Peptidase M48 domain-containing protein" evidence="7">
    <location>
        <begin position="24"/>
        <end position="707"/>
    </location>
</feature>
<evidence type="ECO:0000313" key="10">
    <source>
        <dbReference type="Proteomes" id="UP000245370"/>
    </source>
</evidence>
<proteinExistence type="predicted"/>
<keyword evidence="5" id="KW-0862">Zinc</keyword>
<dbReference type="PANTHER" id="PTHR22726">
    <property type="entry name" value="METALLOENDOPEPTIDASE OMA1"/>
    <property type="match status" value="1"/>
</dbReference>
<dbReference type="GO" id="GO:0004222">
    <property type="term" value="F:metalloendopeptidase activity"/>
    <property type="evidence" value="ECO:0007669"/>
    <property type="project" value="InterPro"/>
</dbReference>
<feature type="domain" description="Peptidase M48" evidence="8">
    <location>
        <begin position="114"/>
        <end position="171"/>
    </location>
</feature>
<keyword evidence="6" id="KW-0482">Metalloprotease</keyword>
<keyword evidence="7" id="KW-0732">Signal</keyword>
<protein>
    <recommendedName>
        <fullName evidence="8">Peptidase M48 domain-containing protein</fullName>
    </recommendedName>
</protein>